<organism evidence="2 3">
    <name type="scientific">Gymnopilus dilepis</name>
    <dbReference type="NCBI Taxonomy" id="231916"/>
    <lineage>
        <taxon>Eukaryota</taxon>
        <taxon>Fungi</taxon>
        <taxon>Dikarya</taxon>
        <taxon>Basidiomycota</taxon>
        <taxon>Agaricomycotina</taxon>
        <taxon>Agaricomycetes</taxon>
        <taxon>Agaricomycetidae</taxon>
        <taxon>Agaricales</taxon>
        <taxon>Agaricineae</taxon>
        <taxon>Hymenogastraceae</taxon>
        <taxon>Gymnopilus</taxon>
    </lineage>
</organism>
<reference evidence="2 3" key="1">
    <citation type="journal article" date="2018" name="Evol. Lett.">
        <title>Horizontal gene cluster transfer increased hallucinogenic mushroom diversity.</title>
        <authorList>
            <person name="Reynolds H.T."/>
            <person name="Vijayakumar V."/>
            <person name="Gluck-Thaler E."/>
            <person name="Korotkin H.B."/>
            <person name="Matheny P.B."/>
            <person name="Slot J.C."/>
        </authorList>
    </citation>
    <scope>NUCLEOTIDE SEQUENCE [LARGE SCALE GENOMIC DNA]</scope>
    <source>
        <strain evidence="2 3">SRW20</strain>
    </source>
</reference>
<feature type="compositionally biased region" description="Basic and acidic residues" evidence="1">
    <location>
        <begin position="78"/>
        <end position="115"/>
    </location>
</feature>
<evidence type="ECO:0000313" key="3">
    <source>
        <dbReference type="Proteomes" id="UP000284706"/>
    </source>
</evidence>
<feature type="region of interest" description="Disordered" evidence="1">
    <location>
        <begin position="1"/>
        <end position="136"/>
    </location>
</feature>
<name>A0A409YRI2_9AGAR</name>
<dbReference type="InParanoid" id="A0A409YRI2"/>
<dbReference type="AlphaFoldDB" id="A0A409YRI2"/>
<evidence type="ECO:0000256" key="1">
    <source>
        <dbReference type="SAM" id="MobiDB-lite"/>
    </source>
</evidence>
<dbReference type="Proteomes" id="UP000284706">
    <property type="component" value="Unassembled WGS sequence"/>
</dbReference>
<gene>
    <name evidence="2" type="ORF">CVT26_009120</name>
</gene>
<dbReference type="OrthoDB" id="3228420at2759"/>
<keyword evidence="3" id="KW-1185">Reference proteome</keyword>
<feature type="compositionally biased region" description="Low complexity" evidence="1">
    <location>
        <begin position="56"/>
        <end position="74"/>
    </location>
</feature>
<protein>
    <submittedName>
        <fullName evidence="2">Uncharacterized protein</fullName>
    </submittedName>
</protein>
<accession>A0A409YRI2</accession>
<sequence>MPETVVMQHAPAMKVGGRRLSVSARHKPPHPAEPPKTERATSEPADYPRPAPPPGANTAAETDTSPPSNNVINNNPPPHHEDEVPPPKKERVEKKMEELAHRKAEMTRPTRDVHAASRASGQNMRIGQPAGKGLGL</sequence>
<evidence type="ECO:0000313" key="2">
    <source>
        <dbReference type="EMBL" id="PPR05599.1"/>
    </source>
</evidence>
<proteinExistence type="predicted"/>
<comment type="caution">
    <text evidence="2">The sequence shown here is derived from an EMBL/GenBank/DDBJ whole genome shotgun (WGS) entry which is preliminary data.</text>
</comment>
<dbReference type="EMBL" id="NHYE01000456">
    <property type="protein sequence ID" value="PPR05599.1"/>
    <property type="molecule type" value="Genomic_DNA"/>
</dbReference>